<reference evidence="4 5" key="2">
    <citation type="submission" date="2021-01" db="EMBL/GenBank/DDBJ databases">
        <title>Genomic Encyclopedia of Type Strains, Phase IV (KMG-IV): sequencing the most valuable type-strain genomes for metagenomic binning, comparative biology and taxonomic classification.</title>
        <authorList>
            <person name="Goeker M."/>
        </authorList>
    </citation>
    <scope>NUCLEOTIDE SEQUENCE [LARGE SCALE GENOMIC DNA]</scope>
    <source>
        <strain evidence="4 5">DSM 6130</strain>
    </source>
</reference>
<reference evidence="3" key="1">
    <citation type="journal article" date="2014" name="Int. J. Syst. Evol. Microbiol.">
        <title>Complete genome sequence of Corynebacterium casei LMG S-19264T (=DSM 44701T), isolated from a smear-ripened cheese.</title>
        <authorList>
            <consortium name="US DOE Joint Genome Institute (JGI-PGF)"/>
            <person name="Walter F."/>
            <person name="Albersmeier A."/>
            <person name="Kalinowski J."/>
            <person name="Ruckert C."/>
        </authorList>
    </citation>
    <scope>NUCLEOTIDE SEQUENCE</scope>
    <source>
        <strain evidence="3">VKM B-1606</strain>
    </source>
</reference>
<proteinExistence type="predicted"/>
<dbReference type="Gene3D" id="3.30.470.20">
    <property type="entry name" value="ATP-grasp fold, B domain"/>
    <property type="match status" value="1"/>
</dbReference>
<dbReference type="RefSeq" id="WP_204948547.1">
    <property type="nucleotide sequence ID" value="NZ_BSFF01000002.1"/>
</dbReference>
<keyword evidence="5" id="KW-1185">Reference proteome</keyword>
<dbReference type="GO" id="GO:0005524">
    <property type="term" value="F:ATP binding"/>
    <property type="evidence" value="ECO:0007669"/>
    <property type="project" value="UniProtKB-UniRule"/>
</dbReference>
<comment type="caution">
    <text evidence="3">The sequence shown here is derived from an EMBL/GenBank/DDBJ whole genome shotgun (WGS) entry which is preliminary data.</text>
</comment>
<dbReference type="PIRSF" id="PIRSF016817">
    <property type="entry name" value="UCP016817_carboligase"/>
    <property type="match status" value="1"/>
</dbReference>
<dbReference type="InterPro" id="IPR011761">
    <property type="entry name" value="ATP-grasp"/>
</dbReference>
<keyword evidence="1" id="KW-0067">ATP-binding</keyword>
<dbReference type="AlphaFoldDB" id="A0A9W6ITI9"/>
<evidence type="ECO:0000256" key="1">
    <source>
        <dbReference type="PROSITE-ProRule" id="PRU00409"/>
    </source>
</evidence>
<dbReference type="InterPro" id="IPR003806">
    <property type="entry name" value="ATP-grasp_PylC-type"/>
</dbReference>
<keyword evidence="1" id="KW-0547">Nucleotide-binding</keyword>
<name>A0A9W6ITI9_9HYPH</name>
<dbReference type="Pfam" id="PF02655">
    <property type="entry name" value="ATP-grasp_3"/>
    <property type="match status" value="1"/>
</dbReference>
<protein>
    <submittedName>
        <fullName evidence="4">ATP-grasp superfamily ATP-dependent carboligase</fullName>
    </submittedName>
</protein>
<evidence type="ECO:0000313" key="5">
    <source>
        <dbReference type="Proteomes" id="UP000758856"/>
    </source>
</evidence>
<dbReference type="SUPFAM" id="SSF56059">
    <property type="entry name" value="Glutathione synthetase ATP-binding domain-like"/>
    <property type="match status" value="1"/>
</dbReference>
<sequence>MSSPAPSRPEPLDVVVVALSARALARSAKRVGLRALSLDLFADADTREHAARAVRVDGGARGFMRRRGLLAALERHAPPGTPVVFGAGFEHAPQLMAAIDRRWPVSGASAETVAQLKDPFALAAMLRRIGAPHPPVAADARPGWLSKRAGASGGGHIRFGGRAARGRYFQQPMAGDPLSALFLADGRKASLIGFSRQWTDSAAKAPFRYGGAVGPIPVPDALRAAVDACFGGIVAQTGLRGLASLDLLVDGDSFVVLEINPRPGATLDVFDRGPASLLAAHLDASAGRLPATPPAALAPQAAAVIYAPVDCTVAALARPSWTADWPADDDVIPRGAPVCTAFAAAATPEAARALVAERRSRLLTSLGAGLSAARPTRTTVSA</sequence>
<dbReference type="Proteomes" id="UP001143400">
    <property type="component" value="Unassembled WGS sequence"/>
</dbReference>
<feature type="domain" description="ATP-grasp" evidence="2">
    <location>
        <begin position="238"/>
        <end position="286"/>
    </location>
</feature>
<dbReference type="GO" id="GO:0046872">
    <property type="term" value="F:metal ion binding"/>
    <property type="evidence" value="ECO:0007669"/>
    <property type="project" value="InterPro"/>
</dbReference>
<evidence type="ECO:0000313" key="3">
    <source>
        <dbReference type="EMBL" id="GLK55372.1"/>
    </source>
</evidence>
<gene>
    <name evidence="3" type="ORF">GCM10008170_13910</name>
    <name evidence="4" type="ORF">JOD31_000293</name>
</gene>
<dbReference type="EMBL" id="JAFBCY010000001">
    <property type="protein sequence ID" value="MBM7850081.1"/>
    <property type="molecule type" value="Genomic_DNA"/>
</dbReference>
<accession>A0A9W6ITI9</accession>
<dbReference type="PROSITE" id="PS50975">
    <property type="entry name" value="ATP_GRASP"/>
    <property type="match status" value="1"/>
</dbReference>
<evidence type="ECO:0000313" key="4">
    <source>
        <dbReference type="EMBL" id="MBM7850081.1"/>
    </source>
</evidence>
<evidence type="ECO:0000313" key="6">
    <source>
        <dbReference type="Proteomes" id="UP001143400"/>
    </source>
</evidence>
<dbReference type="InterPro" id="IPR016677">
    <property type="entry name" value="UCP016817_carboligase"/>
</dbReference>
<dbReference type="EMBL" id="BSFF01000002">
    <property type="protein sequence ID" value="GLK55372.1"/>
    <property type="molecule type" value="Genomic_DNA"/>
</dbReference>
<evidence type="ECO:0000259" key="2">
    <source>
        <dbReference type="PROSITE" id="PS50975"/>
    </source>
</evidence>
<dbReference type="Proteomes" id="UP000758856">
    <property type="component" value="Unassembled WGS sequence"/>
</dbReference>
<reference evidence="3" key="3">
    <citation type="submission" date="2023-01" db="EMBL/GenBank/DDBJ databases">
        <authorList>
            <person name="Sun Q."/>
            <person name="Evtushenko L."/>
        </authorList>
    </citation>
    <scope>NUCLEOTIDE SEQUENCE</scope>
    <source>
        <strain evidence="3">VKM B-1606</strain>
    </source>
</reference>
<organism evidence="3 6">
    <name type="scientific">Methylopila capsulata</name>
    <dbReference type="NCBI Taxonomy" id="61654"/>
    <lineage>
        <taxon>Bacteria</taxon>
        <taxon>Pseudomonadati</taxon>
        <taxon>Pseudomonadota</taxon>
        <taxon>Alphaproteobacteria</taxon>
        <taxon>Hyphomicrobiales</taxon>
        <taxon>Methylopilaceae</taxon>
        <taxon>Methylopila</taxon>
    </lineage>
</organism>